<dbReference type="PANTHER" id="PTHR43825:SF1">
    <property type="entry name" value="TRANSKETOLASE-LIKE PYRIMIDINE-BINDING DOMAIN-CONTAINING PROTEIN"/>
    <property type="match status" value="1"/>
</dbReference>
<feature type="domain" description="Transketolase-like pyrimidine-binding" evidence="4">
    <location>
        <begin position="2"/>
        <end position="62"/>
    </location>
</feature>
<evidence type="ECO:0000313" key="6">
    <source>
        <dbReference type="EMBL" id="HHR95999.1"/>
    </source>
</evidence>
<evidence type="ECO:0000256" key="3">
    <source>
        <dbReference type="ARBA" id="ARBA00048893"/>
    </source>
</evidence>
<evidence type="ECO:0000256" key="1">
    <source>
        <dbReference type="ARBA" id="ARBA00011631"/>
    </source>
</evidence>
<comment type="subunit">
    <text evidence="1">Heterodimer composed of an alpha and a beta subunit.</text>
</comment>
<dbReference type="EC" id="1.2.7.11" evidence="2"/>
<gene>
    <name evidence="6" type="ORF">ENL47_04075</name>
    <name evidence="7" type="ORF">ENL47_08575</name>
    <name evidence="5" type="ORF">ENM70_00575</name>
</gene>
<dbReference type="PANTHER" id="PTHR43825">
    <property type="entry name" value="PYRUVATE DEHYDROGENASE E1 COMPONENT"/>
    <property type="match status" value="1"/>
</dbReference>
<organism evidence="7">
    <name type="scientific">Ignisphaera aggregans</name>
    <dbReference type="NCBI Taxonomy" id="334771"/>
    <lineage>
        <taxon>Archaea</taxon>
        <taxon>Thermoproteota</taxon>
        <taxon>Thermoprotei</taxon>
        <taxon>Desulfurococcales</taxon>
        <taxon>Desulfurococcaceae</taxon>
        <taxon>Ignisphaera</taxon>
    </lineage>
</organism>
<evidence type="ECO:0000313" key="7">
    <source>
        <dbReference type="EMBL" id="HHR96834.1"/>
    </source>
</evidence>
<protein>
    <recommendedName>
        <fullName evidence="2">2-oxoacid oxidoreductase (ferredoxin)</fullName>
        <ecNumber evidence="2">1.2.7.11</ecNumber>
    </recommendedName>
</protein>
<dbReference type="Pfam" id="PF02779">
    <property type="entry name" value="Transket_pyr"/>
    <property type="match status" value="1"/>
</dbReference>
<reference evidence="7" key="1">
    <citation type="journal article" date="2020" name="mSystems">
        <title>Genome- and Community-Level Interaction Insights into Carbon Utilization and Element Cycling Functions of Hydrothermarchaeota in Hydrothermal Sediment.</title>
        <authorList>
            <person name="Zhou Z."/>
            <person name="Liu Y."/>
            <person name="Xu W."/>
            <person name="Pan J."/>
            <person name="Luo Z.H."/>
            <person name="Li M."/>
        </authorList>
    </citation>
    <scope>NUCLEOTIDE SEQUENCE [LARGE SCALE GENOMIC DNA]</scope>
    <source>
        <strain evidence="7">SpSt-1</strain>
        <strain evidence="5">SpSt-1109</strain>
    </source>
</reference>
<accession>A0A7C5YX87</accession>
<evidence type="ECO:0000256" key="2">
    <source>
        <dbReference type="ARBA" id="ARBA00012691"/>
    </source>
</evidence>
<dbReference type="Gene3D" id="3.40.50.970">
    <property type="match status" value="1"/>
</dbReference>
<dbReference type="InterPro" id="IPR051157">
    <property type="entry name" value="PDH/Transketolase"/>
</dbReference>
<comment type="catalytic activity">
    <reaction evidence="3">
        <text>a 2-oxocarboxylate + 2 oxidized [2Fe-2S]-[ferredoxin] + CoA = an acyl-CoA + 2 reduced [2Fe-2S]-[ferredoxin] + CO2 + H(+)</text>
        <dbReference type="Rhea" id="RHEA:42316"/>
        <dbReference type="Rhea" id="RHEA-COMP:10000"/>
        <dbReference type="Rhea" id="RHEA-COMP:10001"/>
        <dbReference type="ChEBI" id="CHEBI:15378"/>
        <dbReference type="ChEBI" id="CHEBI:16526"/>
        <dbReference type="ChEBI" id="CHEBI:33737"/>
        <dbReference type="ChEBI" id="CHEBI:33738"/>
        <dbReference type="ChEBI" id="CHEBI:35179"/>
        <dbReference type="ChEBI" id="CHEBI:57287"/>
        <dbReference type="ChEBI" id="CHEBI:58342"/>
        <dbReference type="EC" id="1.2.7.11"/>
    </reaction>
</comment>
<evidence type="ECO:0000313" key="5">
    <source>
        <dbReference type="EMBL" id="HHP92113.1"/>
    </source>
</evidence>
<dbReference type="GO" id="GO:0018491">
    <property type="term" value="F:2-oxobutyrate synthase activity"/>
    <property type="evidence" value="ECO:0007669"/>
    <property type="project" value="UniProtKB-ARBA"/>
</dbReference>
<dbReference type="InterPro" id="IPR005475">
    <property type="entry name" value="Transketolase-like_Pyr-bd"/>
</dbReference>
<sequence length="75" mass="8347">MRNSVARMNLNVKIIATHASYSDYADGASHQTLEDITLMHVSPNMTVIVPADTADLKEMFRKTRLGVQGTYIHKA</sequence>
<dbReference type="EMBL" id="DRYU01000011">
    <property type="protein sequence ID" value="HHP92113.1"/>
    <property type="molecule type" value="Genomic_DNA"/>
</dbReference>
<evidence type="ECO:0000259" key="4">
    <source>
        <dbReference type="Pfam" id="PF02779"/>
    </source>
</evidence>
<comment type="caution">
    <text evidence="7">The sequence shown here is derived from an EMBL/GenBank/DDBJ whole genome shotgun (WGS) entry which is preliminary data.</text>
</comment>
<name>A0A7C5YX87_9CREN</name>
<dbReference type="EMBL" id="DRUB01000076">
    <property type="protein sequence ID" value="HHR95999.1"/>
    <property type="molecule type" value="Genomic_DNA"/>
</dbReference>
<dbReference type="AlphaFoldDB" id="A0A7C5YX87"/>
<dbReference type="InterPro" id="IPR029061">
    <property type="entry name" value="THDP-binding"/>
</dbReference>
<dbReference type="GO" id="GO:0019164">
    <property type="term" value="F:pyruvate synthase activity"/>
    <property type="evidence" value="ECO:0007669"/>
    <property type="project" value="UniProtKB-ARBA"/>
</dbReference>
<dbReference type="SUPFAM" id="SSF52518">
    <property type="entry name" value="Thiamin diphosphate-binding fold (THDP-binding)"/>
    <property type="match status" value="1"/>
</dbReference>
<dbReference type="EMBL" id="DRUB01000170">
    <property type="protein sequence ID" value="HHR96834.1"/>
    <property type="molecule type" value="Genomic_DNA"/>
</dbReference>
<proteinExistence type="predicted"/>